<sequence>MPAPGAAAAADRAEVRQAAVVRVGPTGDIRTIAEAARLARDGDTVEVQAGEYRGDVAVWLQKKLTIRSVGGPAVLVADGHAAEGKGIWVIRNGEFEIEGFDFVGARVPSRNGAGIRFERGKLTVRDSRFIDNQMGLLTGNDAASELTVERCEFRGPTDGDHWYHNLYAGTIARLTVIGSWSHKARRGHLLKSRARESHILYNRLTDEGGTASYELEFANGGIARVIGNVIEQSPRTDNRTLVSFGAEGYRWPANRLALSHNTVVNRALNGTLVRVSPGQVAVQLYNNLWVGPGDAVLPSGIAESGNQRVDLSAFRDPRRHDYRALPHGPIVPVRARAPDVLTPELEYLHERRLAQLGAVPLLPGALQR</sequence>
<dbReference type="AlphaFoldDB" id="A0A5C8NXY1"/>
<reference evidence="1 2" key="1">
    <citation type="submission" date="2019-06" db="EMBL/GenBank/DDBJ databases">
        <title>Quisquiliibacterium sp. nov., isolated from a maize field.</title>
        <authorList>
            <person name="Lin S.-Y."/>
            <person name="Tsai C.-F."/>
            <person name="Young C.-C."/>
        </authorList>
    </citation>
    <scope>NUCLEOTIDE SEQUENCE [LARGE SCALE GENOMIC DNA]</scope>
    <source>
        <strain evidence="1 2">CC-CFT501</strain>
    </source>
</reference>
<dbReference type="Gene3D" id="2.160.20.10">
    <property type="entry name" value="Single-stranded right-handed beta-helix, Pectin lyase-like"/>
    <property type="match status" value="1"/>
</dbReference>
<dbReference type="OrthoDB" id="8878147at2"/>
<dbReference type="InterPro" id="IPR012334">
    <property type="entry name" value="Pectin_lyas_fold"/>
</dbReference>
<name>A0A5C8NXY1_9BURK</name>
<gene>
    <name evidence="1" type="ORF">FHP08_07785</name>
</gene>
<organism evidence="1 2">
    <name type="scientific">Zeimonas arvi</name>
    <dbReference type="NCBI Taxonomy" id="2498847"/>
    <lineage>
        <taxon>Bacteria</taxon>
        <taxon>Pseudomonadati</taxon>
        <taxon>Pseudomonadota</taxon>
        <taxon>Betaproteobacteria</taxon>
        <taxon>Burkholderiales</taxon>
        <taxon>Burkholderiaceae</taxon>
        <taxon>Zeimonas</taxon>
    </lineage>
</organism>
<evidence type="ECO:0000313" key="1">
    <source>
        <dbReference type="EMBL" id="TXL65971.1"/>
    </source>
</evidence>
<comment type="caution">
    <text evidence="1">The sequence shown here is derived from an EMBL/GenBank/DDBJ whole genome shotgun (WGS) entry which is preliminary data.</text>
</comment>
<dbReference type="Proteomes" id="UP000321548">
    <property type="component" value="Unassembled WGS sequence"/>
</dbReference>
<dbReference type="SUPFAM" id="SSF51126">
    <property type="entry name" value="Pectin lyase-like"/>
    <property type="match status" value="1"/>
</dbReference>
<proteinExistence type="predicted"/>
<accession>A0A5C8NXY1</accession>
<dbReference type="RefSeq" id="WP_147703885.1">
    <property type="nucleotide sequence ID" value="NZ_VDUY01000003.1"/>
</dbReference>
<dbReference type="EMBL" id="VDUY01000003">
    <property type="protein sequence ID" value="TXL65971.1"/>
    <property type="molecule type" value="Genomic_DNA"/>
</dbReference>
<protein>
    <recommendedName>
        <fullName evidence="3">Right handed beta helix domain-containing protein</fullName>
    </recommendedName>
</protein>
<evidence type="ECO:0000313" key="2">
    <source>
        <dbReference type="Proteomes" id="UP000321548"/>
    </source>
</evidence>
<evidence type="ECO:0008006" key="3">
    <source>
        <dbReference type="Google" id="ProtNLM"/>
    </source>
</evidence>
<dbReference type="InterPro" id="IPR011050">
    <property type="entry name" value="Pectin_lyase_fold/virulence"/>
</dbReference>
<keyword evidence="2" id="KW-1185">Reference proteome</keyword>